<feature type="repeat" description="ANK" evidence="1">
    <location>
        <begin position="468"/>
        <end position="500"/>
    </location>
</feature>
<dbReference type="PROSITE" id="PS50297">
    <property type="entry name" value="ANK_REP_REGION"/>
    <property type="match status" value="3"/>
</dbReference>
<dbReference type="PANTHER" id="PTHR10039">
    <property type="entry name" value="AMELOGENIN"/>
    <property type="match status" value="1"/>
</dbReference>
<evidence type="ECO:0000256" key="1">
    <source>
        <dbReference type="PROSITE-ProRule" id="PRU00023"/>
    </source>
</evidence>
<evidence type="ECO:0000313" key="4">
    <source>
        <dbReference type="Proteomes" id="UP001465668"/>
    </source>
</evidence>
<dbReference type="PROSITE" id="PS50088">
    <property type="entry name" value="ANK_REPEAT"/>
    <property type="match status" value="3"/>
</dbReference>
<dbReference type="InterPro" id="IPR054471">
    <property type="entry name" value="GPIID_WHD"/>
</dbReference>
<feature type="repeat" description="ANK" evidence="1">
    <location>
        <begin position="435"/>
        <end position="467"/>
    </location>
</feature>
<dbReference type="EMBL" id="JARVKM010000060">
    <property type="protein sequence ID" value="KAK9772537.1"/>
    <property type="molecule type" value="Genomic_DNA"/>
</dbReference>
<dbReference type="SUPFAM" id="SSF48403">
    <property type="entry name" value="Ankyrin repeat"/>
    <property type="match status" value="1"/>
</dbReference>
<dbReference type="InterPro" id="IPR002110">
    <property type="entry name" value="Ankyrin_rpt"/>
</dbReference>
<dbReference type="SMART" id="SM00248">
    <property type="entry name" value="ANK"/>
    <property type="match status" value="3"/>
</dbReference>
<dbReference type="Proteomes" id="UP001465668">
    <property type="component" value="Unassembled WGS sequence"/>
</dbReference>
<feature type="repeat" description="ANK" evidence="1">
    <location>
        <begin position="513"/>
        <end position="545"/>
    </location>
</feature>
<dbReference type="Gene3D" id="1.25.40.20">
    <property type="entry name" value="Ankyrin repeat-containing domain"/>
    <property type="match status" value="3"/>
</dbReference>
<protein>
    <submittedName>
        <fullName evidence="3">Ankyrin repeat-containing domain protein</fullName>
    </submittedName>
</protein>
<dbReference type="Pfam" id="PF12796">
    <property type="entry name" value="Ank_2"/>
    <property type="match status" value="2"/>
</dbReference>
<keyword evidence="4" id="KW-1185">Reference proteome</keyword>
<keyword evidence="1" id="KW-0040">ANK repeat</keyword>
<reference evidence="3 4" key="1">
    <citation type="submission" date="2024-02" db="EMBL/GenBank/DDBJ databases">
        <title>First draft genome assembly of two strains of Seiridium cardinale.</title>
        <authorList>
            <person name="Emiliani G."/>
            <person name="Scali E."/>
        </authorList>
    </citation>
    <scope>NUCLEOTIDE SEQUENCE [LARGE SCALE GENOMIC DNA]</scope>
    <source>
        <strain evidence="3 4">BM-138-000479</strain>
    </source>
</reference>
<organism evidence="3 4">
    <name type="scientific">Seiridium cardinale</name>
    <dbReference type="NCBI Taxonomy" id="138064"/>
    <lineage>
        <taxon>Eukaryota</taxon>
        <taxon>Fungi</taxon>
        <taxon>Dikarya</taxon>
        <taxon>Ascomycota</taxon>
        <taxon>Pezizomycotina</taxon>
        <taxon>Sordariomycetes</taxon>
        <taxon>Xylariomycetidae</taxon>
        <taxon>Amphisphaeriales</taxon>
        <taxon>Sporocadaceae</taxon>
        <taxon>Seiridium</taxon>
    </lineage>
</organism>
<feature type="domain" description="GPI inositol-deacylase winged helix" evidence="2">
    <location>
        <begin position="225"/>
        <end position="303"/>
    </location>
</feature>
<evidence type="ECO:0000313" key="3">
    <source>
        <dbReference type="EMBL" id="KAK9772537.1"/>
    </source>
</evidence>
<evidence type="ECO:0000259" key="2">
    <source>
        <dbReference type="Pfam" id="PF22939"/>
    </source>
</evidence>
<sequence length="572" mass="64952">MSFGFGAGDFIAIIKLAHKVRRDFAGAPDQFQQITADLTAKYESCHERAKRVWERLQWEPNEVRDLRSRITSHIMMLNSHIMSQVRDNVAKIVELQDQQQNIAILNWLTPIDPDTKQSFFIRQRQVGTGEWLIDSPGYTNWKATRGEAIFCHGIPGAGLLSEIMHSIVEAVDGMFLLAKLHLDSLINKRSPRTLQKTLTILAAGSNAYTKAYQSTMERILGRSEDQKEVAIQTLMWVIYVRKPLTTTELQHALNIKIDIPKFLEDNIPDLQYIVSTCHGLLTVAQGSNIIRLAHYTTQEFFKRQKFRYFPDEQTKITDTCLTYLSFSEFDSGPFQQEQDLEIKLACFALYKYSSYHRGHRAKCQKEFESVKCFLDQPHHVEASGQVLLVDHSQNSSSKQRPTKVTAFHLVAYFGLSAVVKATTLKREDTDVQDSHCRTPLSYAAANGHDGVVRILLDWNAQLDVPDTDGQTPLLWATRNGHGAIVRLLLDGNAQVDVSDTRYGQIPPSWAIRYGQTPLLWAIKDGRDAIVRMLLDKKAHFNVADAQCRTPLSWAGDQGHEAIVHLFFTRMPV</sequence>
<accession>A0ABR2XFQ4</accession>
<dbReference type="PANTHER" id="PTHR10039:SF15">
    <property type="entry name" value="NACHT DOMAIN-CONTAINING PROTEIN"/>
    <property type="match status" value="1"/>
</dbReference>
<dbReference type="InterPro" id="IPR036770">
    <property type="entry name" value="Ankyrin_rpt-contain_sf"/>
</dbReference>
<proteinExistence type="predicted"/>
<dbReference type="Pfam" id="PF22939">
    <property type="entry name" value="WHD_GPIID"/>
    <property type="match status" value="1"/>
</dbReference>
<gene>
    <name evidence="3" type="ORF">SCAR479_10754</name>
</gene>
<comment type="caution">
    <text evidence="3">The sequence shown here is derived from an EMBL/GenBank/DDBJ whole genome shotgun (WGS) entry which is preliminary data.</text>
</comment>
<name>A0ABR2XFQ4_9PEZI</name>